<evidence type="ECO:0000256" key="2">
    <source>
        <dbReference type="ARBA" id="ARBA00011965"/>
    </source>
</evidence>
<protein>
    <recommendedName>
        <fullName evidence="2">aspartyl aminopeptidase</fullName>
        <ecNumber evidence="2">3.4.11.21</ecNumber>
    </recommendedName>
</protein>
<dbReference type="GO" id="GO:0008270">
    <property type="term" value="F:zinc ion binding"/>
    <property type="evidence" value="ECO:0007669"/>
    <property type="project" value="InterPro"/>
</dbReference>
<dbReference type="EMBL" id="KQ965308">
    <property type="protein sequence ID" value="KXN64653.1"/>
    <property type="molecule type" value="Genomic_DNA"/>
</dbReference>
<dbReference type="GO" id="GO:0004177">
    <property type="term" value="F:aminopeptidase activity"/>
    <property type="evidence" value="ECO:0007669"/>
    <property type="project" value="UniProtKB-KW"/>
</dbReference>
<dbReference type="Gene3D" id="3.40.630.10">
    <property type="entry name" value="Zn peptidases"/>
    <property type="match status" value="1"/>
</dbReference>
<dbReference type="OMA" id="MEKHETN"/>
<proteinExistence type="predicted"/>
<dbReference type="PANTHER" id="PTHR28570:SF3">
    <property type="entry name" value="ASPARTYL AMINOPEPTIDASE"/>
    <property type="match status" value="1"/>
</dbReference>
<comment type="catalytic activity">
    <reaction evidence="1">
        <text>Release of an N-terminal aspartate or glutamate from a peptide, with a preference for aspartate.</text>
        <dbReference type="EC" id="3.4.11.21"/>
    </reaction>
</comment>
<gene>
    <name evidence="3" type="ORF">CONCODRAFT_45117</name>
</gene>
<dbReference type="SUPFAM" id="SSF53187">
    <property type="entry name" value="Zn-dependent exopeptidases"/>
    <property type="match status" value="1"/>
</dbReference>
<dbReference type="AlphaFoldDB" id="A0A137NPI6"/>
<dbReference type="OrthoDB" id="9880441at2759"/>
<evidence type="ECO:0000313" key="3">
    <source>
        <dbReference type="EMBL" id="KXN64653.1"/>
    </source>
</evidence>
<name>A0A137NPI6_CONC2</name>
<dbReference type="Proteomes" id="UP000070444">
    <property type="component" value="Unassembled WGS sequence"/>
</dbReference>
<sequence length="111" mass="11903">IMNAGPAIYFSASQKFGTNAQNTLVLQKSAQAANMTLQTFVFRNDGGSGSTIGPLISSLTGIQTVDMGTGQLSMHSAREMSGTIDVQRVKALFASFFKNHPKISQQLDFDN</sequence>
<dbReference type="STRING" id="796925.A0A137NPI6"/>
<dbReference type="EC" id="3.4.11.21" evidence="2"/>
<organism evidence="3 4">
    <name type="scientific">Conidiobolus coronatus (strain ATCC 28846 / CBS 209.66 / NRRL 28638)</name>
    <name type="common">Delacroixia coronata</name>
    <dbReference type="NCBI Taxonomy" id="796925"/>
    <lineage>
        <taxon>Eukaryota</taxon>
        <taxon>Fungi</taxon>
        <taxon>Fungi incertae sedis</taxon>
        <taxon>Zoopagomycota</taxon>
        <taxon>Entomophthoromycotina</taxon>
        <taxon>Entomophthoromycetes</taxon>
        <taxon>Entomophthorales</taxon>
        <taxon>Ancylistaceae</taxon>
        <taxon>Conidiobolus</taxon>
    </lineage>
</organism>
<accession>A0A137NPI6</accession>
<keyword evidence="3" id="KW-0378">Hydrolase</keyword>
<dbReference type="Pfam" id="PF02127">
    <property type="entry name" value="Peptidase_M18"/>
    <property type="match status" value="1"/>
</dbReference>
<dbReference type="InterPro" id="IPR001948">
    <property type="entry name" value="Peptidase_M18"/>
</dbReference>
<keyword evidence="4" id="KW-1185">Reference proteome</keyword>
<reference evidence="3 4" key="1">
    <citation type="journal article" date="2015" name="Genome Biol. Evol.">
        <title>Phylogenomic analyses indicate that early fungi evolved digesting cell walls of algal ancestors of land plants.</title>
        <authorList>
            <person name="Chang Y."/>
            <person name="Wang S."/>
            <person name="Sekimoto S."/>
            <person name="Aerts A.L."/>
            <person name="Choi C."/>
            <person name="Clum A."/>
            <person name="LaButti K.M."/>
            <person name="Lindquist E.A."/>
            <person name="Yee Ngan C."/>
            <person name="Ohm R.A."/>
            <person name="Salamov A.A."/>
            <person name="Grigoriev I.V."/>
            <person name="Spatafora J.W."/>
            <person name="Berbee M.L."/>
        </authorList>
    </citation>
    <scope>NUCLEOTIDE SEQUENCE [LARGE SCALE GENOMIC DNA]</scope>
    <source>
        <strain evidence="3 4">NRRL 28638</strain>
    </source>
</reference>
<dbReference type="PANTHER" id="PTHR28570">
    <property type="entry name" value="ASPARTYL AMINOPEPTIDASE"/>
    <property type="match status" value="1"/>
</dbReference>
<feature type="non-terminal residue" evidence="3">
    <location>
        <position position="1"/>
    </location>
</feature>
<keyword evidence="3" id="KW-0031">Aminopeptidase</keyword>
<keyword evidence="3" id="KW-0645">Protease</keyword>
<evidence type="ECO:0000313" key="4">
    <source>
        <dbReference type="Proteomes" id="UP000070444"/>
    </source>
</evidence>
<evidence type="ECO:0000256" key="1">
    <source>
        <dbReference type="ARBA" id="ARBA00001335"/>
    </source>
</evidence>
<dbReference type="GO" id="GO:0006508">
    <property type="term" value="P:proteolysis"/>
    <property type="evidence" value="ECO:0007669"/>
    <property type="project" value="InterPro"/>
</dbReference>